<gene>
    <name evidence="4" type="ORF">BST27_00965</name>
</gene>
<keyword evidence="2" id="KW-1133">Transmembrane helix</keyword>
<dbReference type="GO" id="GO:0004674">
    <property type="term" value="F:protein serine/threonine kinase activity"/>
    <property type="evidence" value="ECO:0007669"/>
    <property type="project" value="InterPro"/>
</dbReference>
<proteinExistence type="predicted"/>
<evidence type="ECO:0000256" key="1">
    <source>
        <dbReference type="SAM" id="MobiDB-lite"/>
    </source>
</evidence>
<reference evidence="4 5" key="1">
    <citation type="submission" date="2017-02" db="EMBL/GenBank/DDBJ databases">
        <title>The new phylogeny of genus Mycobacterium.</title>
        <authorList>
            <person name="Tortoli E."/>
            <person name="Trovato A."/>
            <person name="Cirillo D.M."/>
        </authorList>
    </citation>
    <scope>NUCLEOTIDE SEQUENCE [LARGE SCALE GENOMIC DNA]</scope>
    <source>
        <strain evidence="4 5">DSM 44049</strain>
    </source>
</reference>
<dbReference type="Gene3D" id="1.10.510.10">
    <property type="entry name" value="Transferase(Phosphotransferase) domain 1"/>
    <property type="match status" value="1"/>
</dbReference>
<evidence type="ECO:0000259" key="3">
    <source>
        <dbReference type="PROSITE" id="PS50011"/>
    </source>
</evidence>
<dbReference type="STRING" id="28445.BHQ20_10135"/>
<comment type="caution">
    <text evidence="4">The sequence shown here is derived from an EMBL/GenBank/DDBJ whole genome shotgun (WGS) entry which is preliminary data.</text>
</comment>
<feature type="compositionally biased region" description="Low complexity" evidence="1">
    <location>
        <begin position="792"/>
        <end position="802"/>
    </location>
</feature>
<keyword evidence="2" id="KW-0812">Transmembrane</keyword>
<evidence type="ECO:0000256" key="2">
    <source>
        <dbReference type="SAM" id="Phobius"/>
    </source>
</evidence>
<keyword evidence="5" id="KW-1185">Reference proteome</keyword>
<feature type="transmembrane region" description="Helical" evidence="2">
    <location>
        <begin position="671"/>
        <end position="692"/>
    </location>
</feature>
<accession>A0A1E3SG30</accession>
<name>A0A1E3SG30_MYCIE</name>
<feature type="transmembrane region" description="Helical" evidence="2">
    <location>
        <begin position="642"/>
        <end position="662"/>
    </location>
</feature>
<dbReference type="SMART" id="SM00220">
    <property type="entry name" value="S_TKc"/>
    <property type="match status" value="1"/>
</dbReference>
<evidence type="ECO:0000313" key="4">
    <source>
        <dbReference type="EMBL" id="ORB10459.1"/>
    </source>
</evidence>
<dbReference type="OrthoDB" id="5492697at2"/>
<dbReference type="PANTHER" id="PTHR24348">
    <property type="entry name" value="SERINE/THREONINE-PROTEIN KINASE UNC-51-RELATED"/>
    <property type="match status" value="1"/>
</dbReference>
<dbReference type="AlphaFoldDB" id="A0A1E3SG30"/>
<dbReference type="Pfam" id="PF00069">
    <property type="entry name" value="Pkinase"/>
    <property type="match status" value="1"/>
</dbReference>
<feature type="region of interest" description="Disordered" evidence="1">
    <location>
        <begin position="785"/>
        <end position="809"/>
    </location>
</feature>
<dbReference type="InterPro" id="IPR008271">
    <property type="entry name" value="Ser/Thr_kinase_AS"/>
</dbReference>
<dbReference type="InterPro" id="IPR011009">
    <property type="entry name" value="Kinase-like_dom_sf"/>
</dbReference>
<dbReference type="PROSITE" id="PS50011">
    <property type="entry name" value="PROTEIN_KINASE_DOM"/>
    <property type="match status" value="1"/>
</dbReference>
<dbReference type="Proteomes" id="UP000192739">
    <property type="component" value="Unassembled WGS sequence"/>
</dbReference>
<dbReference type="GO" id="GO:0005524">
    <property type="term" value="F:ATP binding"/>
    <property type="evidence" value="ECO:0007669"/>
    <property type="project" value="InterPro"/>
</dbReference>
<evidence type="ECO:0000313" key="5">
    <source>
        <dbReference type="Proteomes" id="UP000192739"/>
    </source>
</evidence>
<dbReference type="PROSITE" id="PS00108">
    <property type="entry name" value="PROTEIN_KINASE_ST"/>
    <property type="match status" value="1"/>
</dbReference>
<dbReference type="SUPFAM" id="SSF56112">
    <property type="entry name" value="Protein kinase-like (PK-like)"/>
    <property type="match status" value="1"/>
</dbReference>
<sequence length="843" mass="91973">MSPVADETFIEGVRSQRAPATHIEGDQAGRAEYQPLPPSLAAQGHRVIRELGAGSEARVWLCTNGNGVEVAVKVYFRAPDYKFELNSSKYRRHFSREWAVEVLQRGSDPVAGAEMHYEVMEYCADGTLEEFVAARGNSDQIATQILARLAFCLKGLQGPNAQVVHGDLKPRNVLVRNVAAVDLVLSDFGLTFDLDQRSHLSNFGHGTTAYNAPEVMRVKGAPADWWSLGMVMYTVLVGRGYYQLDDGRWLNQRAIETDLLAREVSLNAIDGLAMSAERRQRWKLLLAGLLTRDFDLRWGAAQVEAWLAGQSPAVHRPLDGSLPESGHSRPVQPFPFANVGEFTSPAALGAAMAERPEEAARMLSGKGINRLLAWLTKEVCTGDDYSELAQHNWDAEAKVVYFVARLAPTAPLTFRGHAVTAPSDLVRLAQSGDTEVVGALFDARLLGGIADDGARSGYRMIDVNWHDVVGRARDAAALRGVPFTRQVRRQVRQVALSITAIADFGSVHRYVADVMARVSAPQFAAAREVDWFVRLCSDAEAVPGSSNDALALALLIDATADIAGERGQHGRDDQAEEARRQTSTAASRLGLDLKATIAAVALAATVRVPVLIGQFVMTKTFVLKPDPNVYEASARGIRDHYLAFYLAGLIPIALMLGVFLVARRAWAGRRVAVAGGIALLIGTLVILLPAAMSKWHEAEGKAVAKLRQTPFPFAQEHYSCASWTFDAENGTHDAELWQVHLGQFADSPGQGCNRANVYRGWQFVGAYDLPDGDTFTGEIVVDTPDWTEPERATSSTSFASHHSPTDRRARMNPIDTYVNLPTTNGRVLDFSLDGAGQNGFHLR</sequence>
<keyword evidence="2" id="KW-0472">Membrane</keyword>
<dbReference type="EMBL" id="MVHT01000002">
    <property type="protein sequence ID" value="ORB10459.1"/>
    <property type="molecule type" value="Genomic_DNA"/>
</dbReference>
<dbReference type="InterPro" id="IPR045269">
    <property type="entry name" value="Atg1-like"/>
</dbReference>
<protein>
    <recommendedName>
        <fullName evidence="3">Protein kinase domain-containing protein</fullName>
    </recommendedName>
</protein>
<organism evidence="4 5">
    <name type="scientific">Mycobacterium intermedium</name>
    <dbReference type="NCBI Taxonomy" id="28445"/>
    <lineage>
        <taxon>Bacteria</taxon>
        <taxon>Bacillati</taxon>
        <taxon>Actinomycetota</taxon>
        <taxon>Actinomycetes</taxon>
        <taxon>Mycobacteriales</taxon>
        <taxon>Mycobacteriaceae</taxon>
        <taxon>Mycobacterium</taxon>
        <taxon>Mycobacterium simiae complex</taxon>
    </lineage>
</organism>
<dbReference type="GO" id="GO:0005737">
    <property type="term" value="C:cytoplasm"/>
    <property type="evidence" value="ECO:0007669"/>
    <property type="project" value="TreeGrafter"/>
</dbReference>
<dbReference type="InterPro" id="IPR000719">
    <property type="entry name" value="Prot_kinase_dom"/>
</dbReference>
<feature type="domain" description="Protein kinase" evidence="3">
    <location>
        <begin position="45"/>
        <end position="307"/>
    </location>
</feature>